<reference evidence="2 3" key="1">
    <citation type="submission" date="2019-02" db="EMBL/GenBank/DDBJ databases">
        <title>Deep-cultivation of Planctomycetes and their phenomic and genomic characterization uncovers novel biology.</title>
        <authorList>
            <person name="Wiegand S."/>
            <person name="Jogler M."/>
            <person name="Boedeker C."/>
            <person name="Pinto D."/>
            <person name="Vollmers J."/>
            <person name="Rivas-Marin E."/>
            <person name="Kohn T."/>
            <person name="Peeters S.H."/>
            <person name="Heuer A."/>
            <person name="Rast P."/>
            <person name="Oberbeckmann S."/>
            <person name="Bunk B."/>
            <person name="Jeske O."/>
            <person name="Meyerdierks A."/>
            <person name="Storesund J.E."/>
            <person name="Kallscheuer N."/>
            <person name="Luecker S."/>
            <person name="Lage O.M."/>
            <person name="Pohl T."/>
            <person name="Merkel B.J."/>
            <person name="Hornburger P."/>
            <person name="Mueller R.-W."/>
            <person name="Bruemmer F."/>
            <person name="Labrenz M."/>
            <person name="Spormann A.M."/>
            <person name="Op Den Camp H."/>
            <person name="Overmann J."/>
            <person name="Amann R."/>
            <person name="Jetten M.S.M."/>
            <person name="Mascher T."/>
            <person name="Medema M.H."/>
            <person name="Devos D.P."/>
            <person name="Kaster A.-K."/>
            <person name="Ovreas L."/>
            <person name="Rohde M."/>
            <person name="Galperin M.Y."/>
            <person name="Jogler C."/>
        </authorList>
    </citation>
    <scope>NUCLEOTIDE SEQUENCE [LARGE SCALE GENOMIC DNA]</scope>
    <source>
        <strain evidence="2 3">Pla108</strain>
    </source>
</reference>
<organism evidence="2 3">
    <name type="scientific">Botrimarina colliarenosi</name>
    <dbReference type="NCBI Taxonomy" id="2528001"/>
    <lineage>
        <taxon>Bacteria</taxon>
        <taxon>Pseudomonadati</taxon>
        <taxon>Planctomycetota</taxon>
        <taxon>Planctomycetia</taxon>
        <taxon>Pirellulales</taxon>
        <taxon>Lacipirellulaceae</taxon>
        <taxon>Botrimarina</taxon>
    </lineage>
</organism>
<evidence type="ECO:0000313" key="2">
    <source>
        <dbReference type="EMBL" id="TWT98009.1"/>
    </source>
</evidence>
<dbReference type="Pfam" id="PF01728">
    <property type="entry name" value="FtsJ"/>
    <property type="match status" value="1"/>
</dbReference>
<dbReference type="EMBL" id="SJPR01000002">
    <property type="protein sequence ID" value="TWT98009.1"/>
    <property type="molecule type" value="Genomic_DNA"/>
</dbReference>
<name>A0A5C6AEH3_9BACT</name>
<sequence>MAVETEFVYCTCQPGAEPALKGEVAARVPEWKFAFSRPGFVTFKLPAPVSANRFEPMRLTFARTSGLSFGRVEAESADPAALAKLIWEHGAARQLAETGPLALHVWARDTDLPGENNVEPGPNAETFAAVAALREAAPAGALVDRSNEDEKKTASKVAFDVAMVEPNQWWIGAHALRSRVDRWPGGVPRLEAPQHAVSRAYLKMQEGLRWSGIPAQKGDYWIELGCAPGGASQALLDVGMRVVGVDPAEVDPVVLAHPDFEHLNARASEIGVDEVTDAAWITADINCAPQYTLDGVERLVTHPSMHVRGLLLTLKLLSLNLAKPEVIAETIARVRSWGYTDVRTRQLAHNRREYCLAALRTRGQRRVKRSGVVKKGR</sequence>
<dbReference type="InterPro" id="IPR029063">
    <property type="entry name" value="SAM-dependent_MTases_sf"/>
</dbReference>
<dbReference type="OrthoDB" id="5290747at2"/>
<dbReference type="AlphaFoldDB" id="A0A5C6AEH3"/>
<comment type="caution">
    <text evidence="2">The sequence shown here is derived from an EMBL/GenBank/DDBJ whole genome shotgun (WGS) entry which is preliminary data.</text>
</comment>
<keyword evidence="2" id="KW-0808">Transferase</keyword>
<feature type="domain" description="Ribosomal RNA methyltransferase FtsJ" evidence="1">
    <location>
        <begin position="197"/>
        <end position="265"/>
    </location>
</feature>
<dbReference type="SUPFAM" id="SSF53335">
    <property type="entry name" value="S-adenosyl-L-methionine-dependent methyltransferases"/>
    <property type="match status" value="1"/>
</dbReference>
<dbReference type="InterPro" id="IPR002877">
    <property type="entry name" value="RNA_MeTrfase_FtsJ_dom"/>
</dbReference>
<proteinExistence type="predicted"/>
<dbReference type="PANTHER" id="PTHR37524">
    <property type="entry name" value="RIBOSOMAL RNA LARGE SUBUNIT METHYLTRANSFERASE M"/>
    <property type="match status" value="1"/>
</dbReference>
<dbReference type="RefSeq" id="WP_146444897.1">
    <property type="nucleotide sequence ID" value="NZ_SJPR01000002.1"/>
</dbReference>
<keyword evidence="3" id="KW-1185">Reference proteome</keyword>
<dbReference type="GO" id="GO:0008168">
    <property type="term" value="F:methyltransferase activity"/>
    <property type="evidence" value="ECO:0007669"/>
    <property type="project" value="UniProtKB-KW"/>
</dbReference>
<evidence type="ECO:0000313" key="3">
    <source>
        <dbReference type="Proteomes" id="UP000317421"/>
    </source>
</evidence>
<protein>
    <submittedName>
        <fullName evidence="2">Putative 23S rRNA ribose 2'-O-ribose methyltransferase</fullName>
    </submittedName>
</protein>
<dbReference type="GO" id="GO:0032259">
    <property type="term" value="P:methylation"/>
    <property type="evidence" value="ECO:0007669"/>
    <property type="project" value="UniProtKB-KW"/>
</dbReference>
<gene>
    <name evidence="2" type="ORF">Pla108_21640</name>
</gene>
<evidence type="ECO:0000259" key="1">
    <source>
        <dbReference type="Pfam" id="PF01728"/>
    </source>
</evidence>
<dbReference type="PANTHER" id="PTHR37524:SF2">
    <property type="entry name" value="RIBOSOMAL RNA METHYLTRANSFERASE FTSJ DOMAIN-CONTAINING PROTEIN"/>
    <property type="match status" value="1"/>
</dbReference>
<dbReference type="Proteomes" id="UP000317421">
    <property type="component" value="Unassembled WGS sequence"/>
</dbReference>
<dbReference type="Gene3D" id="3.40.50.150">
    <property type="entry name" value="Vaccinia Virus protein VP39"/>
    <property type="match status" value="1"/>
</dbReference>
<keyword evidence="2" id="KW-0489">Methyltransferase</keyword>
<accession>A0A5C6AEH3</accession>